<dbReference type="EnsemblPlants" id="Solyc01g058327.1.1">
    <property type="protein sequence ID" value="Solyc01g058327.1.1"/>
    <property type="gene ID" value="Solyc01g058327.1"/>
</dbReference>
<keyword evidence="2" id="KW-1185">Reference proteome</keyword>
<reference evidence="1" key="1">
    <citation type="journal article" date="2012" name="Nature">
        <title>The tomato genome sequence provides insights into fleshy fruit evolution.</title>
        <authorList>
            <consortium name="Tomato Genome Consortium"/>
        </authorList>
    </citation>
    <scope>NUCLEOTIDE SEQUENCE [LARGE SCALE GENOMIC DNA]</scope>
    <source>
        <strain evidence="1">cv. Heinz 1706</strain>
    </source>
</reference>
<dbReference type="InterPro" id="IPR027443">
    <property type="entry name" value="IPNS-like_sf"/>
</dbReference>
<evidence type="ECO:0000313" key="1">
    <source>
        <dbReference type="EnsemblPlants" id="Solyc01g058327.1.1"/>
    </source>
</evidence>
<protein>
    <submittedName>
        <fullName evidence="1">Uncharacterized protein</fullName>
    </submittedName>
</protein>
<dbReference type="SUPFAM" id="SSF51197">
    <property type="entry name" value="Clavaminate synthase-like"/>
    <property type="match status" value="1"/>
</dbReference>
<reference evidence="1" key="2">
    <citation type="submission" date="2019-01" db="UniProtKB">
        <authorList>
            <consortium name="EnsemblPlants"/>
        </authorList>
    </citation>
    <scope>IDENTIFICATION</scope>
    <source>
        <strain evidence="1">cv. Heinz 1706</strain>
    </source>
</reference>
<evidence type="ECO:0000313" key="2">
    <source>
        <dbReference type="Proteomes" id="UP000004994"/>
    </source>
</evidence>
<organism evidence="1">
    <name type="scientific">Solanum lycopersicum</name>
    <name type="common">Tomato</name>
    <name type="synonym">Lycopersicon esculentum</name>
    <dbReference type="NCBI Taxonomy" id="4081"/>
    <lineage>
        <taxon>Eukaryota</taxon>
        <taxon>Viridiplantae</taxon>
        <taxon>Streptophyta</taxon>
        <taxon>Embryophyta</taxon>
        <taxon>Tracheophyta</taxon>
        <taxon>Spermatophyta</taxon>
        <taxon>Magnoliopsida</taxon>
        <taxon>eudicotyledons</taxon>
        <taxon>Gunneridae</taxon>
        <taxon>Pentapetalae</taxon>
        <taxon>asterids</taxon>
        <taxon>lamiids</taxon>
        <taxon>Solanales</taxon>
        <taxon>Solanaceae</taxon>
        <taxon>Solanoideae</taxon>
        <taxon>Solaneae</taxon>
        <taxon>Solanum</taxon>
        <taxon>Solanum subgen. Lycopersicon</taxon>
    </lineage>
</organism>
<dbReference type="Gramene" id="Solyc01g058327.1.1">
    <property type="protein sequence ID" value="Solyc01g058327.1.1"/>
    <property type="gene ID" value="Solyc01g058327.1"/>
</dbReference>
<proteinExistence type="predicted"/>
<dbReference type="AlphaFoldDB" id="A0A3Q7EEM5"/>
<sequence>MSIKEVANSHLWAKINNVPTSNNDKNSNIPIIDLLAPNVVELMGHECKTWGIFHLARRLFALPAEQKVKVLRSTNGATNHGIT</sequence>
<dbReference type="InParanoid" id="A0A3Q7EEM5"/>
<name>A0A3Q7EEM5_SOLLC</name>
<dbReference type="Proteomes" id="UP000004994">
    <property type="component" value="Chromosome 1"/>
</dbReference>
<accession>A0A3Q7EEM5</accession>
<dbReference type="Gene3D" id="2.60.120.330">
    <property type="entry name" value="B-lactam Antibiotic, Isopenicillin N Synthase, Chain"/>
    <property type="match status" value="1"/>
</dbReference>